<name>A0A5S4ESK6_9PROT</name>
<dbReference type="AlphaFoldDB" id="A0A5S4ESK6"/>
<reference evidence="1 2" key="1">
    <citation type="submission" date="2019-04" db="EMBL/GenBank/DDBJ databases">
        <title>A novel phosphate-accumulating bacterium identified in bioreactor for phosphate removal from wastewater.</title>
        <authorList>
            <person name="Kotlyarov R.Y."/>
            <person name="Beletsky A.V."/>
            <person name="Kallistova A.Y."/>
            <person name="Dorofeev A.G."/>
            <person name="Nikolaev Y.Y."/>
            <person name="Pimenov N.V."/>
            <person name="Ravin N.V."/>
            <person name="Mardanov A.V."/>
        </authorList>
    </citation>
    <scope>NUCLEOTIDE SEQUENCE [LARGE SCALE GENOMIC DNA]</scope>
    <source>
        <strain evidence="1 2">Bin19</strain>
    </source>
</reference>
<protein>
    <submittedName>
        <fullName evidence="1">Uncharacterized protein</fullName>
    </submittedName>
</protein>
<evidence type="ECO:0000313" key="2">
    <source>
        <dbReference type="Proteomes" id="UP000306324"/>
    </source>
</evidence>
<keyword evidence="2" id="KW-1185">Reference proteome</keyword>
<proteinExistence type="predicted"/>
<sequence length="47" mass="5351">MIATLPATILPHLQPVNLRYASRAQRQCRKKPVTLPGYPLRLARGRK</sequence>
<accession>A0A5S4ESK6</accession>
<dbReference type="EMBL" id="SWAD01000007">
    <property type="protein sequence ID" value="TMQ78405.1"/>
    <property type="molecule type" value="Genomic_DNA"/>
</dbReference>
<comment type="caution">
    <text evidence="1">The sequence shown here is derived from an EMBL/GenBank/DDBJ whole genome shotgun (WGS) entry which is preliminary data.</text>
</comment>
<organism evidence="1 2">
    <name type="scientific">Candidatus Accumulibacter phosphatis</name>
    <dbReference type="NCBI Taxonomy" id="327160"/>
    <lineage>
        <taxon>Bacteria</taxon>
        <taxon>Pseudomonadati</taxon>
        <taxon>Pseudomonadota</taxon>
        <taxon>Betaproteobacteria</taxon>
        <taxon>Candidatus Accumulibacter</taxon>
    </lineage>
</organism>
<evidence type="ECO:0000313" key="1">
    <source>
        <dbReference type="EMBL" id="TMQ78405.1"/>
    </source>
</evidence>
<gene>
    <name evidence="1" type="ORF">ACCUM_1633</name>
</gene>
<dbReference type="Proteomes" id="UP000306324">
    <property type="component" value="Unassembled WGS sequence"/>
</dbReference>